<dbReference type="InterPro" id="IPR012809">
    <property type="entry name" value="ECF_CbiQ"/>
</dbReference>
<evidence type="ECO:0000256" key="2">
    <source>
        <dbReference type="ARBA" id="ARBA00022475"/>
    </source>
</evidence>
<dbReference type="CDD" id="cd16914">
    <property type="entry name" value="EcfT"/>
    <property type="match status" value="1"/>
</dbReference>
<feature type="transmembrane region" description="Helical" evidence="6">
    <location>
        <begin position="23"/>
        <end position="50"/>
    </location>
</feature>
<evidence type="ECO:0000313" key="7">
    <source>
        <dbReference type="EMBL" id="WEG72730.1"/>
    </source>
</evidence>
<dbReference type="RefSeq" id="WP_275468532.1">
    <property type="nucleotide sequence ID" value="NZ_CP110232.1"/>
</dbReference>
<dbReference type="EMBL" id="CP110232">
    <property type="protein sequence ID" value="WEG72730.1"/>
    <property type="molecule type" value="Genomic_DNA"/>
</dbReference>
<feature type="transmembrane region" description="Helical" evidence="6">
    <location>
        <begin position="151"/>
        <end position="173"/>
    </location>
</feature>
<feature type="transmembrane region" description="Helical" evidence="6">
    <location>
        <begin position="94"/>
        <end position="113"/>
    </location>
</feature>
<dbReference type="KEGG" id="vie:OL234_06995"/>
<dbReference type="InterPro" id="IPR003339">
    <property type="entry name" value="ABC/ECF_trnsptr_transmembrane"/>
</dbReference>
<evidence type="ECO:0000256" key="6">
    <source>
        <dbReference type="SAM" id="Phobius"/>
    </source>
</evidence>
<feature type="transmembrane region" description="Helical" evidence="6">
    <location>
        <begin position="120"/>
        <end position="139"/>
    </location>
</feature>
<dbReference type="GO" id="GO:0006824">
    <property type="term" value="P:cobalt ion transport"/>
    <property type="evidence" value="ECO:0007669"/>
    <property type="project" value="InterPro"/>
</dbReference>
<evidence type="ECO:0000256" key="1">
    <source>
        <dbReference type="ARBA" id="ARBA00004651"/>
    </source>
</evidence>
<dbReference type="GO" id="GO:0043190">
    <property type="term" value="C:ATP-binding cassette (ABC) transporter complex"/>
    <property type="evidence" value="ECO:0007669"/>
    <property type="project" value="InterPro"/>
</dbReference>
<organism evidence="7 8">
    <name type="scientific">Vagococcus intermedius</name>
    <dbReference type="NCBI Taxonomy" id="2991418"/>
    <lineage>
        <taxon>Bacteria</taxon>
        <taxon>Bacillati</taxon>
        <taxon>Bacillota</taxon>
        <taxon>Bacilli</taxon>
        <taxon>Lactobacillales</taxon>
        <taxon>Enterococcaceae</taxon>
        <taxon>Vagococcus</taxon>
    </lineage>
</organism>
<sequence>MLIIDQIAYQNRLLKVSPCKKSFFYLILLLICLLSFPAIQLGMMLFVGSLTMYVARLSFKRYFKWFLVPLPFLLISLVTIMLTGSKNPVSFSHAILVGHYYIGVTPASLAMAYQLCIRSLSCLVCTYFFIFTVPFQQIIQVMSKLHLPDFFIEITMLMYRFIFIFLEVTHMIYKSQQLRFGYHNLKTSYLSMAQLGRLLVIQMLEQFQQMSVALEIKFYDGEFPIGR</sequence>
<keyword evidence="5 6" id="KW-0472">Membrane</keyword>
<dbReference type="PANTHER" id="PTHR43723:SF1">
    <property type="entry name" value="COBALT TRANSPORT PROTEIN CBIQ"/>
    <property type="match status" value="1"/>
</dbReference>
<accession>A0AAF0CTL3</accession>
<protein>
    <submittedName>
        <fullName evidence="7">Cobalt ECF transporter T component CbiQ</fullName>
    </submittedName>
</protein>
<keyword evidence="3 6" id="KW-0812">Transmembrane</keyword>
<dbReference type="PANTHER" id="PTHR43723">
    <property type="entry name" value="COBALT TRANSPORT PROTEIN CBIQ"/>
    <property type="match status" value="1"/>
</dbReference>
<dbReference type="Pfam" id="PF02361">
    <property type="entry name" value="CbiQ"/>
    <property type="match status" value="1"/>
</dbReference>
<comment type="subcellular location">
    <subcellularLocation>
        <location evidence="1">Cell membrane</location>
        <topology evidence="1">Multi-pass membrane protein</topology>
    </subcellularLocation>
</comment>
<dbReference type="InterPro" id="IPR052770">
    <property type="entry name" value="Cobalt_transport_CbiQ"/>
</dbReference>
<evidence type="ECO:0000256" key="3">
    <source>
        <dbReference type="ARBA" id="ARBA00022692"/>
    </source>
</evidence>
<keyword evidence="8" id="KW-1185">Reference proteome</keyword>
<dbReference type="Proteomes" id="UP001179647">
    <property type="component" value="Chromosome"/>
</dbReference>
<proteinExistence type="predicted"/>
<evidence type="ECO:0000256" key="4">
    <source>
        <dbReference type="ARBA" id="ARBA00022989"/>
    </source>
</evidence>
<dbReference type="AlphaFoldDB" id="A0AAF0CTL3"/>
<evidence type="ECO:0000256" key="5">
    <source>
        <dbReference type="ARBA" id="ARBA00023136"/>
    </source>
</evidence>
<evidence type="ECO:0000313" key="8">
    <source>
        <dbReference type="Proteomes" id="UP001179647"/>
    </source>
</evidence>
<dbReference type="NCBIfam" id="TIGR02454">
    <property type="entry name" value="ECF_T_CbiQ"/>
    <property type="match status" value="1"/>
</dbReference>
<keyword evidence="4 6" id="KW-1133">Transmembrane helix</keyword>
<name>A0AAF0CTL3_9ENTE</name>
<gene>
    <name evidence="7" type="primary">cbiQ</name>
    <name evidence="7" type="ORF">OL234_06995</name>
</gene>
<reference evidence="7" key="1">
    <citation type="submission" date="2022-10" db="EMBL/GenBank/DDBJ databases">
        <title>Vagococcus sp. isolated from poultry meat.</title>
        <authorList>
            <person name="Johansson P."/>
            <person name="Bjorkroth J."/>
        </authorList>
    </citation>
    <scope>NUCLEOTIDE SEQUENCE</scope>
    <source>
        <strain evidence="7">STAA11</strain>
    </source>
</reference>
<feature type="transmembrane region" description="Helical" evidence="6">
    <location>
        <begin position="62"/>
        <end position="82"/>
    </location>
</feature>
<keyword evidence="2" id="KW-1003">Cell membrane</keyword>